<dbReference type="GO" id="GO:0004519">
    <property type="term" value="F:endonuclease activity"/>
    <property type="evidence" value="ECO:0007669"/>
    <property type="project" value="UniProtKB-UniRule"/>
</dbReference>
<dbReference type="SMART" id="SM00533">
    <property type="entry name" value="MUTSd"/>
    <property type="match status" value="1"/>
</dbReference>
<dbReference type="HAMAP" id="MF_00092">
    <property type="entry name" value="MutS2"/>
    <property type="match status" value="1"/>
</dbReference>
<protein>
    <recommendedName>
        <fullName evidence="9">Endonuclease MutS2</fullName>
        <ecNumber evidence="9">3.1.-.-</ecNumber>
    </recommendedName>
    <alternativeName>
        <fullName evidence="9">Ribosome-associated protein quality control-upstream factor</fullName>
        <shortName evidence="9">RQC-upstream factor</shortName>
        <shortName evidence="9">RqcU</shortName>
        <ecNumber evidence="9">3.6.4.-</ecNumber>
    </alternativeName>
</protein>
<name>A0A1I3Y040_9LACT</name>
<evidence type="ECO:0000256" key="3">
    <source>
        <dbReference type="ARBA" id="ARBA00022741"/>
    </source>
</evidence>
<comment type="function">
    <text evidence="9">Acts as a ribosome collision sensor, splitting the ribosome into its 2 subunits. Detects stalled/collided 70S ribosomes which it binds and splits by an ATP-hydrolysis driven conformational change. Acts upstream of the ribosome quality control system (RQC), a ribosome-associated complex that mediates the extraction of incompletely synthesized nascent chains from stalled ribosomes and their subsequent degradation. Probably generates substrates for RQC.</text>
</comment>
<evidence type="ECO:0000256" key="11">
    <source>
        <dbReference type="SAM" id="MobiDB-lite"/>
    </source>
</evidence>
<dbReference type="Pfam" id="PF01713">
    <property type="entry name" value="Smr"/>
    <property type="match status" value="1"/>
</dbReference>
<feature type="binding site" evidence="9">
    <location>
        <begin position="337"/>
        <end position="344"/>
    </location>
    <ligand>
        <name>ATP</name>
        <dbReference type="ChEBI" id="CHEBI:30616"/>
    </ligand>
</feature>
<dbReference type="InterPro" id="IPR027417">
    <property type="entry name" value="P-loop_NTPase"/>
</dbReference>
<keyword evidence="5 9" id="KW-0378">Hydrolase</keyword>
<comment type="function">
    <text evidence="9">Endonuclease that is involved in the suppression of homologous recombination and thus may have a key role in the control of bacterial genetic diversity.</text>
</comment>
<comment type="similarity">
    <text evidence="9">Belongs to the DNA mismatch repair MutS family. MutS2 subfamily.</text>
</comment>
<evidence type="ECO:0000256" key="5">
    <source>
        <dbReference type="ARBA" id="ARBA00022801"/>
    </source>
</evidence>
<organism evidence="13 14">
    <name type="scientific">Marinilactibacillus piezotolerans</name>
    <dbReference type="NCBI Taxonomy" id="258723"/>
    <lineage>
        <taxon>Bacteria</taxon>
        <taxon>Bacillati</taxon>
        <taxon>Bacillota</taxon>
        <taxon>Bacilli</taxon>
        <taxon>Lactobacillales</taxon>
        <taxon>Carnobacteriaceae</taxon>
        <taxon>Marinilactibacillus</taxon>
    </lineage>
</organism>
<dbReference type="InterPro" id="IPR036063">
    <property type="entry name" value="Smr_dom_sf"/>
</dbReference>
<dbReference type="Gene3D" id="3.30.1370.110">
    <property type="match status" value="1"/>
</dbReference>
<dbReference type="GO" id="GO:0019843">
    <property type="term" value="F:rRNA binding"/>
    <property type="evidence" value="ECO:0007669"/>
    <property type="project" value="UniProtKB-UniRule"/>
</dbReference>
<keyword evidence="4 9" id="KW-0255">Endonuclease</keyword>
<keyword evidence="8 9" id="KW-0238">DNA-binding</keyword>
<proteinExistence type="inferred from homology"/>
<dbReference type="SUPFAM" id="SSF160443">
    <property type="entry name" value="SMR domain-like"/>
    <property type="match status" value="1"/>
</dbReference>
<dbReference type="PANTHER" id="PTHR48466:SF2">
    <property type="entry name" value="OS10G0509000 PROTEIN"/>
    <property type="match status" value="1"/>
</dbReference>
<dbReference type="GO" id="GO:0140664">
    <property type="term" value="F:ATP-dependent DNA damage sensor activity"/>
    <property type="evidence" value="ECO:0007669"/>
    <property type="project" value="InterPro"/>
</dbReference>
<keyword evidence="1 9" id="KW-0540">Nuclease</keyword>
<dbReference type="PROSITE" id="PS50828">
    <property type="entry name" value="SMR"/>
    <property type="match status" value="1"/>
</dbReference>
<dbReference type="SMART" id="SM00463">
    <property type="entry name" value="SMR"/>
    <property type="match status" value="1"/>
</dbReference>
<dbReference type="AlphaFoldDB" id="A0A1I3Y040"/>
<dbReference type="EMBL" id="FOSJ01000018">
    <property type="protein sequence ID" value="SFK25194.1"/>
    <property type="molecule type" value="Genomic_DNA"/>
</dbReference>
<dbReference type="InterPro" id="IPR045076">
    <property type="entry name" value="MutS"/>
</dbReference>
<keyword evidence="7 9" id="KW-0694">RNA-binding</keyword>
<keyword evidence="14" id="KW-1185">Reference proteome</keyword>
<evidence type="ECO:0000256" key="6">
    <source>
        <dbReference type="ARBA" id="ARBA00022840"/>
    </source>
</evidence>
<dbReference type="FunFam" id="3.30.1370.110:FF:000004">
    <property type="entry name" value="Endonuclease MutS2"/>
    <property type="match status" value="1"/>
</dbReference>
<comment type="subunit">
    <text evidence="9">Homodimer. Binds to stalled ribosomes, contacting rRNA.</text>
</comment>
<dbReference type="InterPro" id="IPR036187">
    <property type="entry name" value="DNA_mismatch_repair_MutS_sf"/>
</dbReference>
<feature type="coiled-coil region" evidence="10">
    <location>
        <begin position="518"/>
        <end position="641"/>
    </location>
</feature>
<evidence type="ECO:0000256" key="1">
    <source>
        <dbReference type="ARBA" id="ARBA00022722"/>
    </source>
</evidence>
<dbReference type="InterPro" id="IPR007696">
    <property type="entry name" value="DNA_mismatch_repair_MutS_core"/>
</dbReference>
<dbReference type="SMART" id="SM00534">
    <property type="entry name" value="MUTSac"/>
    <property type="match status" value="1"/>
</dbReference>
<keyword evidence="3 9" id="KW-0547">Nucleotide-binding</keyword>
<evidence type="ECO:0000256" key="7">
    <source>
        <dbReference type="ARBA" id="ARBA00022884"/>
    </source>
</evidence>
<evidence type="ECO:0000256" key="4">
    <source>
        <dbReference type="ARBA" id="ARBA00022759"/>
    </source>
</evidence>
<evidence type="ECO:0000256" key="10">
    <source>
        <dbReference type="SAM" id="Coils"/>
    </source>
</evidence>
<dbReference type="STRING" id="258723.GCA_900169305_00848"/>
<dbReference type="Pfam" id="PF00488">
    <property type="entry name" value="MutS_V"/>
    <property type="match status" value="1"/>
</dbReference>
<dbReference type="PIRSF" id="PIRSF005814">
    <property type="entry name" value="MutS_YshD"/>
    <property type="match status" value="1"/>
</dbReference>
<dbReference type="GO" id="GO:0030983">
    <property type="term" value="F:mismatched DNA binding"/>
    <property type="evidence" value="ECO:0007669"/>
    <property type="project" value="InterPro"/>
</dbReference>
<dbReference type="GO" id="GO:0006298">
    <property type="term" value="P:mismatch repair"/>
    <property type="evidence" value="ECO:0007669"/>
    <property type="project" value="InterPro"/>
</dbReference>
<accession>A0A1I3Y040</accession>
<dbReference type="OrthoDB" id="9808166at2"/>
<dbReference type="EC" id="3.6.4.-" evidence="9"/>
<evidence type="ECO:0000256" key="8">
    <source>
        <dbReference type="ARBA" id="ARBA00023125"/>
    </source>
</evidence>
<dbReference type="GO" id="GO:0016887">
    <property type="term" value="F:ATP hydrolysis activity"/>
    <property type="evidence" value="ECO:0007669"/>
    <property type="project" value="InterPro"/>
</dbReference>
<evidence type="ECO:0000256" key="9">
    <source>
        <dbReference type="HAMAP-Rule" id="MF_00092"/>
    </source>
</evidence>
<dbReference type="InterPro" id="IPR000432">
    <property type="entry name" value="DNA_mismatch_repair_MutS_C"/>
</dbReference>
<dbReference type="RefSeq" id="WP_091897220.1">
    <property type="nucleotide sequence ID" value="NZ_FOSJ01000018.1"/>
</dbReference>
<dbReference type="GO" id="GO:0072344">
    <property type="term" value="P:rescue of stalled ribosome"/>
    <property type="evidence" value="ECO:0007669"/>
    <property type="project" value="UniProtKB-UniRule"/>
</dbReference>
<keyword evidence="10" id="KW-0175">Coiled coil</keyword>
<dbReference type="InterPro" id="IPR002625">
    <property type="entry name" value="Smr_dom"/>
</dbReference>
<dbReference type="Pfam" id="PF20297">
    <property type="entry name" value="MSSS"/>
    <property type="match status" value="1"/>
</dbReference>
<dbReference type="EC" id="3.1.-.-" evidence="9"/>
<dbReference type="PANTHER" id="PTHR48466">
    <property type="entry name" value="OS10G0509000 PROTEIN-RELATED"/>
    <property type="match status" value="1"/>
</dbReference>
<evidence type="ECO:0000259" key="12">
    <source>
        <dbReference type="PROSITE" id="PS50828"/>
    </source>
</evidence>
<sequence>MKMKIEKSFKTLDFPKVINQLSKHAVSYLGKEKIRALSPSSNYNEVKEKQEETDDGVRILRMKGGIPLSPFIDVRPHLKRANIGASLNGKEVAQIGKVIKSVREIDQFFEQLKEDEIELKQLYKTSDQFIALRPLEKAIFSVVDEGGYVLDDASAALRGIRTGIKQTESRVRQKLESIVRGSQARFLTDAIITMRNDRYVIPVKQENRTTFGGVVHDQSSTGQTLFIEPQSVVDLNNRLKQYQSEERSEIEKILAEITNVIMPHTAEIDQNMTVLTLLDFINAKAKYAQEIKGIKPLISENNAVSFLQARHPLLEENEVVANDIILGEEYQTMIITGPNTGGKTVALKTLGLLQLMAQSGLQIPVAEHSVMGIFSSVFADIGDEQSIEQSLSTFSSHMTNIVEILSKIDDQSLVLLDELGAGTDPQEGAALAIAMLDAIAAKGSYVLITSHYPELKAYGYNRPQTINASMEFDVETLSPTYKLLIGIPGRSNAFEIAKRLGLNNMIIESARQLMSGESQSVDEMIQDLENKRKQANLETIKVQEELKNAQALHKELRNAFKEYEAEKEELKKKAQKEANRIVEKAQKDTEKIIEELRVRQLQGQQGSVVKEHEFIEAQTKLSNLKSEEENLKKNKILQKQKRKKELKPGDTVQVESLGQKGTIVEKSGNKQWVVQMGMLKMKLNESDLTPTQQEKEPNYSQTSLKSTSMGSVSTEIDLRGERVEAALNQLDQYIDQAILSNYPKVTVIHGMGTGAVRKAVQNYLKKHPQVKSFNDAPANQGGNGATNVVFK</sequence>
<evidence type="ECO:0000313" key="14">
    <source>
        <dbReference type="Proteomes" id="UP000199589"/>
    </source>
</evidence>
<dbReference type="CDD" id="cd03280">
    <property type="entry name" value="ABC_MutS2"/>
    <property type="match status" value="1"/>
</dbReference>
<dbReference type="InterPro" id="IPR005747">
    <property type="entry name" value="MutS2"/>
</dbReference>
<feature type="region of interest" description="Disordered" evidence="11">
    <location>
        <begin position="772"/>
        <end position="791"/>
    </location>
</feature>
<gene>
    <name evidence="9" type="primary">mutS2</name>
    <name evidence="9" type="synonym">rqcU</name>
    <name evidence="13" type="ORF">SAMN04488569_101812</name>
</gene>
<dbReference type="GO" id="GO:0045910">
    <property type="term" value="P:negative regulation of DNA recombination"/>
    <property type="evidence" value="ECO:0007669"/>
    <property type="project" value="InterPro"/>
</dbReference>
<dbReference type="GO" id="GO:0005524">
    <property type="term" value="F:ATP binding"/>
    <property type="evidence" value="ECO:0007669"/>
    <property type="project" value="UniProtKB-UniRule"/>
</dbReference>
<keyword evidence="6 9" id="KW-0067">ATP-binding</keyword>
<keyword evidence="2 9" id="KW-0699">rRNA-binding</keyword>
<feature type="domain" description="Smr" evidence="12">
    <location>
        <begin position="716"/>
        <end position="791"/>
    </location>
</feature>
<dbReference type="SUPFAM" id="SSF52540">
    <property type="entry name" value="P-loop containing nucleoside triphosphate hydrolases"/>
    <property type="match status" value="1"/>
</dbReference>
<reference evidence="14" key="1">
    <citation type="submission" date="2016-10" db="EMBL/GenBank/DDBJ databases">
        <authorList>
            <person name="Varghese N."/>
            <person name="Submissions S."/>
        </authorList>
    </citation>
    <scope>NUCLEOTIDE SEQUENCE [LARGE SCALE GENOMIC DNA]</scope>
    <source>
        <strain evidence="14">DSM 16108</strain>
    </source>
</reference>
<dbReference type="NCBIfam" id="TIGR01069">
    <property type="entry name" value="mutS2"/>
    <property type="match status" value="1"/>
</dbReference>
<evidence type="ECO:0000313" key="13">
    <source>
        <dbReference type="EMBL" id="SFK25194.1"/>
    </source>
</evidence>
<dbReference type="FunFam" id="3.40.50.300:FF:000830">
    <property type="entry name" value="Endonuclease MutS2"/>
    <property type="match status" value="1"/>
</dbReference>
<dbReference type="Proteomes" id="UP000199589">
    <property type="component" value="Unassembled WGS sequence"/>
</dbReference>
<dbReference type="GO" id="GO:0043023">
    <property type="term" value="F:ribosomal large subunit binding"/>
    <property type="evidence" value="ECO:0007669"/>
    <property type="project" value="UniProtKB-UniRule"/>
</dbReference>
<evidence type="ECO:0000256" key="2">
    <source>
        <dbReference type="ARBA" id="ARBA00022730"/>
    </source>
</evidence>
<dbReference type="SUPFAM" id="SSF48334">
    <property type="entry name" value="DNA repair protein MutS, domain III"/>
    <property type="match status" value="1"/>
</dbReference>
<feature type="region of interest" description="Disordered" evidence="11">
    <location>
        <begin position="687"/>
        <end position="711"/>
    </location>
</feature>
<dbReference type="InterPro" id="IPR046893">
    <property type="entry name" value="MSSS"/>
</dbReference>
<dbReference type="PROSITE" id="PS00486">
    <property type="entry name" value="DNA_MISMATCH_REPAIR_2"/>
    <property type="match status" value="1"/>
</dbReference>
<dbReference type="Gene3D" id="3.40.50.300">
    <property type="entry name" value="P-loop containing nucleotide triphosphate hydrolases"/>
    <property type="match status" value="1"/>
</dbReference>